<proteinExistence type="predicted"/>
<feature type="domain" description="DUF5672" evidence="2">
    <location>
        <begin position="133"/>
        <end position="274"/>
    </location>
</feature>
<feature type="compositionally biased region" description="Polar residues" evidence="1">
    <location>
        <begin position="339"/>
        <end position="349"/>
    </location>
</feature>
<name>A0A0F7ZTD8_9HYPO</name>
<dbReference type="AlphaFoldDB" id="A0A0F7ZTD8"/>
<keyword evidence="4" id="KW-1185">Reference proteome</keyword>
<gene>
    <name evidence="3" type="ORF">HIM_07701</name>
</gene>
<dbReference type="EMBL" id="KQ030540">
    <property type="protein sequence ID" value="KJZ72938.1"/>
    <property type="molecule type" value="Genomic_DNA"/>
</dbReference>
<evidence type="ECO:0000256" key="1">
    <source>
        <dbReference type="SAM" id="MobiDB-lite"/>
    </source>
</evidence>
<evidence type="ECO:0000313" key="4">
    <source>
        <dbReference type="Proteomes" id="UP000054481"/>
    </source>
</evidence>
<sequence length="375" mass="42759">MALFNSKKALFLTRFRLLIVTSLALTWWLAHVSSRYKAAVEAEFSTRIEQARNKIPNVMLDWTADDRAVSPYNASKLALLIEPRPVPHLVPLIMHMISVAPPDWRFLFIGSAWSVYAVQRAPAIKHQQAVGKLTVLKLPKPWAIDRPEDVFRILTDNRFYDEFMPGVEWILKYEHDSILCANAPRSLDEWLDWSWAGAPRTAEDRLSVSGGLTLRRVSAMKRVLAFQNRHNDSEPEDEWFSKRLSSMPSEKIASREDSPFAGQNVFVDRPMGFHIPGGGSGLDQNIWEDPDMRDGIFTYCPELSMIMDMKLERERCPDDNHHGGRLSEDYFAQPALRFETQQRTETTASKLRLPPRPPLPPQARAESSTTGSQAT</sequence>
<evidence type="ECO:0000313" key="3">
    <source>
        <dbReference type="EMBL" id="KJZ72938.1"/>
    </source>
</evidence>
<evidence type="ECO:0000259" key="2">
    <source>
        <dbReference type="Pfam" id="PF18922"/>
    </source>
</evidence>
<feature type="region of interest" description="Disordered" evidence="1">
    <location>
        <begin position="334"/>
        <end position="375"/>
    </location>
</feature>
<dbReference type="Proteomes" id="UP000054481">
    <property type="component" value="Unassembled WGS sequence"/>
</dbReference>
<dbReference type="InterPro" id="IPR043729">
    <property type="entry name" value="DUF5672"/>
</dbReference>
<protein>
    <recommendedName>
        <fullName evidence="2">DUF5672 domain-containing protein</fullName>
    </recommendedName>
</protein>
<organism evidence="3 4">
    <name type="scientific">Hirsutella minnesotensis 3608</name>
    <dbReference type="NCBI Taxonomy" id="1043627"/>
    <lineage>
        <taxon>Eukaryota</taxon>
        <taxon>Fungi</taxon>
        <taxon>Dikarya</taxon>
        <taxon>Ascomycota</taxon>
        <taxon>Pezizomycotina</taxon>
        <taxon>Sordariomycetes</taxon>
        <taxon>Hypocreomycetidae</taxon>
        <taxon>Hypocreales</taxon>
        <taxon>Ophiocordycipitaceae</taxon>
        <taxon>Hirsutella</taxon>
    </lineage>
</organism>
<dbReference type="Pfam" id="PF18922">
    <property type="entry name" value="DUF5672"/>
    <property type="match status" value="1"/>
</dbReference>
<accession>A0A0F7ZTD8</accession>
<reference evidence="3 4" key="1">
    <citation type="journal article" date="2014" name="Genome Biol. Evol.">
        <title>Comparative genomics and transcriptomics analyses reveal divergent lifestyle features of nematode endoparasitic fungus Hirsutella minnesotensis.</title>
        <authorList>
            <person name="Lai Y."/>
            <person name="Liu K."/>
            <person name="Zhang X."/>
            <person name="Zhang X."/>
            <person name="Li K."/>
            <person name="Wang N."/>
            <person name="Shu C."/>
            <person name="Wu Y."/>
            <person name="Wang C."/>
            <person name="Bushley K.E."/>
            <person name="Xiang M."/>
            <person name="Liu X."/>
        </authorList>
    </citation>
    <scope>NUCLEOTIDE SEQUENCE [LARGE SCALE GENOMIC DNA]</scope>
    <source>
        <strain evidence="3 4">3608</strain>
    </source>
</reference>
<feature type="compositionally biased region" description="Polar residues" evidence="1">
    <location>
        <begin position="365"/>
        <end position="375"/>
    </location>
</feature>
<dbReference type="OrthoDB" id="10025998at2759"/>